<dbReference type="InterPro" id="IPR045396">
    <property type="entry name" value="DUF6517"/>
</dbReference>
<reference evidence="2 3" key="1">
    <citation type="journal article" date="2019" name="Int. J. Syst. Evol. Microbiol.">
        <title>The Global Catalogue of Microorganisms (GCM) 10K type strain sequencing project: providing services to taxonomists for standard genome sequencing and annotation.</title>
        <authorList>
            <consortium name="The Broad Institute Genomics Platform"/>
            <consortium name="The Broad Institute Genome Sequencing Center for Infectious Disease"/>
            <person name="Wu L."/>
            <person name="Ma J."/>
        </authorList>
    </citation>
    <scope>NUCLEOTIDE SEQUENCE [LARGE SCALE GENOMIC DNA]</scope>
    <source>
        <strain evidence="2 3">CGMCC 1.12543</strain>
    </source>
</reference>
<evidence type="ECO:0000313" key="3">
    <source>
        <dbReference type="Proteomes" id="UP001596099"/>
    </source>
</evidence>
<dbReference type="AlphaFoldDB" id="A0ABD5RMW3"/>
<name>A0ABD5RMW3_9EURY</name>
<accession>A0ABD5RMW3</accession>
<dbReference type="EMBL" id="JBHSQH010000001">
    <property type="protein sequence ID" value="MFC5971669.1"/>
    <property type="molecule type" value="Genomic_DNA"/>
</dbReference>
<evidence type="ECO:0000313" key="2">
    <source>
        <dbReference type="EMBL" id="MFC5971669.1"/>
    </source>
</evidence>
<sequence length="236" mass="25163">MNDPRRTDAGERSTGSHRFARSRRAVLAGAATVGTSALAGCLGVLTGDDAARFEADAATVPESALSETGYSHRRTRDDTVTRTVEAGGQSREVEAVNVLAEYERAADVPVVGRVRAAVFTAFSTPQVSVLGETFNPVGEMSTDELVAMVQKRYDGVRDLSRESERRVTVLGESTPATRYAGSARLVAGDVRVDIYLTVTEAVAAGEDFVLGVAAYPQVLDDRDAVTRLLESLQHEG</sequence>
<gene>
    <name evidence="2" type="ORF">ACFPYI_10030</name>
</gene>
<dbReference type="InterPro" id="IPR006311">
    <property type="entry name" value="TAT_signal"/>
</dbReference>
<feature type="region of interest" description="Disordered" evidence="1">
    <location>
        <begin position="1"/>
        <end position="20"/>
    </location>
</feature>
<dbReference type="Pfam" id="PF20127">
    <property type="entry name" value="DUF6517"/>
    <property type="match status" value="1"/>
</dbReference>
<dbReference type="PROSITE" id="PS51318">
    <property type="entry name" value="TAT"/>
    <property type="match status" value="1"/>
</dbReference>
<dbReference type="Proteomes" id="UP001596099">
    <property type="component" value="Unassembled WGS sequence"/>
</dbReference>
<evidence type="ECO:0000256" key="1">
    <source>
        <dbReference type="SAM" id="MobiDB-lite"/>
    </source>
</evidence>
<feature type="compositionally biased region" description="Basic and acidic residues" evidence="1">
    <location>
        <begin position="1"/>
        <end position="11"/>
    </location>
</feature>
<keyword evidence="3" id="KW-1185">Reference proteome</keyword>
<organism evidence="2 3">
    <name type="scientific">Halomarina salina</name>
    <dbReference type="NCBI Taxonomy" id="1872699"/>
    <lineage>
        <taxon>Archaea</taxon>
        <taxon>Methanobacteriati</taxon>
        <taxon>Methanobacteriota</taxon>
        <taxon>Stenosarchaea group</taxon>
        <taxon>Halobacteria</taxon>
        <taxon>Halobacteriales</taxon>
        <taxon>Natronomonadaceae</taxon>
        <taxon>Halomarina</taxon>
    </lineage>
</organism>
<comment type="caution">
    <text evidence="2">The sequence shown here is derived from an EMBL/GenBank/DDBJ whole genome shotgun (WGS) entry which is preliminary data.</text>
</comment>
<protein>
    <submittedName>
        <fullName evidence="2">DUF6517 family protein</fullName>
    </submittedName>
</protein>
<proteinExistence type="predicted"/>
<dbReference type="RefSeq" id="WP_247414558.1">
    <property type="nucleotide sequence ID" value="NZ_JALLGW010000001.1"/>
</dbReference>